<evidence type="ECO:0000256" key="6">
    <source>
        <dbReference type="SAM" id="Phobius"/>
    </source>
</evidence>
<dbReference type="GO" id="GO:0005741">
    <property type="term" value="C:mitochondrial outer membrane"/>
    <property type="evidence" value="ECO:0007669"/>
    <property type="project" value="TreeGrafter"/>
</dbReference>
<feature type="transmembrane region" description="Helical" evidence="6">
    <location>
        <begin position="53"/>
        <end position="74"/>
    </location>
</feature>
<feature type="non-terminal residue" evidence="7">
    <location>
        <position position="1"/>
    </location>
</feature>
<protein>
    <recommendedName>
        <fullName evidence="10">Translocator protein</fullName>
    </recommendedName>
</protein>
<evidence type="ECO:0000313" key="7">
    <source>
        <dbReference type="EMBL" id="PAA54115.1"/>
    </source>
</evidence>
<dbReference type="Gene3D" id="1.20.1260.100">
    <property type="entry name" value="TspO/MBR protein"/>
    <property type="match status" value="1"/>
</dbReference>
<dbReference type="Proteomes" id="UP000215902">
    <property type="component" value="Unassembled WGS sequence"/>
</dbReference>
<dbReference type="OrthoDB" id="8841220at2759"/>
<proteinExistence type="inferred from homology"/>
<evidence type="ECO:0008006" key="10">
    <source>
        <dbReference type="Google" id="ProtNLM"/>
    </source>
</evidence>
<sequence>HVTEMSPISDYLKPAAFVLLPHVGGIGGAIITRSQIPVWYSNLVRAPWNPPKWVFGPVWTSLYTGMGYASWLVYKEAGLKSTPMYLYGAQLALNWAWTPMFFGAHKVGLACLDLLATLGLVVACAKEFSSVNQTAGRLMLPYIGWLCLAATLNIYIWFYNDSRTLSGEGASQQAKSKK</sequence>
<accession>A0A267DXV4</accession>
<evidence type="ECO:0000256" key="2">
    <source>
        <dbReference type="ARBA" id="ARBA00007524"/>
    </source>
</evidence>
<dbReference type="EMBL" id="NIVC01002965">
    <property type="protein sequence ID" value="PAA54115.1"/>
    <property type="molecule type" value="Genomic_DNA"/>
</dbReference>
<dbReference type="InterPro" id="IPR038330">
    <property type="entry name" value="TspO/MBR-related_sf"/>
</dbReference>
<reference evidence="7 9" key="1">
    <citation type="submission" date="2017-06" db="EMBL/GenBank/DDBJ databases">
        <title>A platform for efficient transgenesis in Macrostomum lignano, a flatworm model organism for stem cell research.</title>
        <authorList>
            <person name="Berezikov E."/>
        </authorList>
    </citation>
    <scope>NUCLEOTIDE SEQUENCE [LARGE SCALE GENOMIC DNA]</scope>
    <source>
        <strain evidence="7">DV1</strain>
        <tissue evidence="7">Whole organism</tissue>
    </source>
</reference>
<dbReference type="EMBL" id="NIVC01002578">
    <property type="protein sequence ID" value="PAA56758.1"/>
    <property type="molecule type" value="Genomic_DNA"/>
</dbReference>
<dbReference type="STRING" id="282301.A0A267DXV4"/>
<dbReference type="FunFam" id="1.20.1260.100:FF:000001">
    <property type="entry name" value="translocator protein 2"/>
    <property type="match status" value="1"/>
</dbReference>
<feature type="transmembrane region" description="Helical" evidence="6">
    <location>
        <begin position="107"/>
        <end position="126"/>
    </location>
</feature>
<keyword evidence="9" id="KW-1185">Reference proteome</keyword>
<dbReference type="AlphaFoldDB" id="A0A267DXV4"/>
<dbReference type="PANTHER" id="PTHR10057:SF0">
    <property type="entry name" value="TRANSLOCATOR PROTEIN"/>
    <property type="match status" value="1"/>
</dbReference>
<comment type="similarity">
    <text evidence="2">Belongs to the TspO/BZRP family.</text>
</comment>
<name>A0A267DXV4_9PLAT</name>
<evidence type="ECO:0000313" key="9">
    <source>
        <dbReference type="Proteomes" id="UP000215902"/>
    </source>
</evidence>
<comment type="subcellular location">
    <subcellularLocation>
        <location evidence="1">Membrane</location>
        <topology evidence="1">Multi-pass membrane protein</topology>
    </subcellularLocation>
</comment>
<keyword evidence="3 6" id="KW-0812">Transmembrane</keyword>
<evidence type="ECO:0000256" key="4">
    <source>
        <dbReference type="ARBA" id="ARBA00022989"/>
    </source>
</evidence>
<feature type="transmembrane region" description="Helical" evidence="6">
    <location>
        <begin position="138"/>
        <end position="158"/>
    </location>
</feature>
<evidence type="ECO:0000256" key="5">
    <source>
        <dbReference type="ARBA" id="ARBA00023136"/>
    </source>
</evidence>
<dbReference type="PIRSF" id="PIRSF005859">
    <property type="entry name" value="PBR"/>
    <property type="match status" value="1"/>
</dbReference>
<dbReference type="InterPro" id="IPR004307">
    <property type="entry name" value="TspO_MBR"/>
</dbReference>
<evidence type="ECO:0000256" key="1">
    <source>
        <dbReference type="ARBA" id="ARBA00004141"/>
    </source>
</evidence>
<dbReference type="GO" id="GO:0033013">
    <property type="term" value="P:tetrapyrrole metabolic process"/>
    <property type="evidence" value="ECO:0007669"/>
    <property type="project" value="UniProtKB-ARBA"/>
</dbReference>
<dbReference type="Pfam" id="PF03073">
    <property type="entry name" value="TspO_MBR"/>
    <property type="match status" value="1"/>
</dbReference>
<keyword evidence="5 6" id="KW-0472">Membrane</keyword>
<dbReference type="PANTHER" id="PTHR10057">
    <property type="entry name" value="PERIPHERAL-TYPE BENZODIAZEPINE RECEPTOR"/>
    <property type="match status" value="1"/>
</dbReference>
<evidence type="ECO:0000256" key="3">
    <source>
        <dbReference type="ARBA" id="ARBA00022692"/>
    </source>
</evidence>
<dbReference type="CDD" id="cd15904">
    <property type="entry name" value="TSPO_MBR"/>
    <property type="match status" value="1"/>
</dbReference>
<keyword evidence="4 6" id="KW-1133">Transmembrane helix</keyword>
<feature type="transmembrane region" description="Helical" evidence="6">
    <location>
        <begin position="15"/>
        <end position="32"/>
    </location>
</feature>
<comment type="caution">
    <text evidence="7">The sequence shown here is derived from an EMBL/GenBank/DDBJ whole genome shotgun (WGS) entry which is preliminary data.</text>
</comment>
<organism evidence="7 9">
    <name type="scientific">Macrostomum lignano</name>
    <dbReference type="NCBI Taxonomy" id="282301"/>
    <lineage>
        <taxon>Eukaryota</taxon>
        <taxon>Metazoa</taxon>
        <taxon>Spiralia</taxon>
        <taxon>Lophotrochozoa</taxon>
        <taxon>Platyhelminthes</taxon>
        <taxon>Rhabditophora</taxon>
        <taxon>Macrostomorpha</taxon>
        <taxon>Macrostomida</taxon>
        <taxon>Macrostomidae</taxon>
        <taxon>Macrostomum</taxon>
    </lineage>
</organism>
<gene>
    <name evidence="7" type="ORF">BOX15_Mlig011215g2</name>
    <name evidence="8" type="ORF">BOX15_Mlig032675g2</name>
</gene>
<evidence type="ECO:0000313" key="8">
    <source>
        <dbReference type="EMBL" id="PAA56758.1"/>
    </source>
</evidence>